<protein>
    <recommendedName>
        <fullName evidence="10">RING-type domain-containing protein</fullName>
    </recommendedName>
</protein>
<proteinExistence type="predicted"/>
<dbReference type="InterPro" id="IPR017907">
    <property type="entry name" value="Znf_RING_CS"/>
</dbReference>
<feature type="compositionally biased region" description="Polar residues" evidence="5">
    <location>
        <begin position="26"/>
        <end position="38"/>
    </location>
</feature>
<keyword evidence="3" id="KW-0862">Zinc</keyword>
<evidence type="ECO:0000313" key="8">
    <source>
        <dbReference type="EMBL" id="KJZ73246.1"/>
    </source>
</evidence>
<dbReference type="AlphaFoldDB" id="A0A0F7ZHY5"/>
<dbReference type="GO" id="GO:0061630">
    <property type="term" value="F:ubiquitin protein ligase activity"/>
    <property type="evidence" value="ECO:0007669"/>
    <property type="project" value="TreeGrafter"/>
</dbReference>
<dbReference type="InterPro" id="IPR013083">
    <property type="entry name" value="Znf_RING/FYVE/PHD"/>
</dbReference>
<dbReference type="PROSITE" id="PS50089">
    <property type="entry name" value="ZF_RING_2"/>
    <property type="match status" value="1"/>
</dbReference>
<dbReference type="InterPro" id="IPR001841">
    <property type="entry name" value="Znf_RING"/>
</dbReference>
<dbReference type="InterPro" id="IPR015947">
    <property type="entry name" value="PUA-like_sf"/>
</dbReference>
<dbReference type="InterPro" id="IPR003111">
    <property type="entry name" value="Lon_prtase_N"/>
</dbReference>
<feature type="domain" description="RING-type" evidence="6">
    <location>
        <begin position="295"/>
        <end position="333"/>
    </location>
</feature>
<feature type="region of interest" description="Disordered" evidence="5">
    <location>
        <begin position="1"/>
        <end position="112"/>
    </location>
</feature>
<dbReference type="SMART" id="SM00464">
    <property type="entry name" value="LON"/>
    <property type="match status" value="1"/>
</dbReference>
<keyword evidence="1" id="KW-0479">Metal-binding</keyword>
<dbReference type="Pfam" id="PF02190">
    <property type="entry name" value="LON_substr_bdg"/>
    <property type="match status" value="1"/>
</dbReference>
<dbReference type="SMART" id="SM00184">
    <property type="entry name" value="RING"/>
    <property type="match status" value="2"/>
</dbReference>
<evidence type="ECO:0000256" key="2">
    <source>
        <dbReference type="ARBA" id="ARBA00022771"/>
    </source>
</evidence>
<feature type="region of interest" description="Disordered" evidence="5">
    <location>
        <begin position="533"/>
        <end position="554"/>
    </location>
</feature>
<dbReference type="Gene3D" id="2.30.130.40">
    <property type="entry name" value="LON domain-like"/>
    <property type="match status" value="1"/>
</dbReference>
<accession>A0A0F7ZHY5</accession>
<feature type="compositionally biased region" description="Low complexity" evidence="5">
    <location>
        <begin position="85"/>
        <end position="102"/>
    </location>
</feature>
<dbReference type="SUPFAM" id="SSF88697">
    <property type="entry name" value="PUA domain-like"/>
    <property type="match status" value="1"/>
</dbReference>
<keyword evidence="2 4" id="KW-0863">Zinc-finger</keyword>
<evidence type="ECO:0000256" key="3">
    <source>
        <dbReference type="ARBA" id="ARBA00022833"/>
    </source>
</evidence>
<feature type="domain" description="Lon N-terminal" evidence="7">
    <location>
        <begin position="382"/>
        <end position="642"/>
    </location>
</feature>
<dbReference type="Gene3D" id="1.20.58.1480">
    <property type="match status" value="1"/>
</dbReference>
<dbReference type="SUPFAM" id="SSF57850">
    <property type="entry name" value="RING/U-box"/>
    <property type="match status" value="2"/>
</dbReference>
<sequence>MSTDQSDLAASRSPPGSEALQGAASPYTQGAAPSTGPTEQPHCSPPPQLAENGHQSPQSCSENGQHTPSSMLSQQLRKQHHEQRQSPPHSSPSSAHLAESAPTPMENWTPPQVSPRDIVRIFQCQQCSNPYRNAVTLSCGRSICKTCLPETHARTSITYPALPDRVQAFQCPFPACNKEHVLDDCGLDVILNKVAKVVEGTLEAYTVDAVQLRQSTGIVFDATHRDSDGHQKQAKTIRGTKLVATWALAVEGGLRFDAEITYQELPPSSPGKMHDEQDVRVLDKMQQAMRTEMDCQVCYALFYDPLTTGCGHTFCRPCLHRILDHSRYCPICRRKLAINPLLKRNICPSNDRITNIIETFWRDELEVREEAVAAERAARHQGLEVPLFVCTLSFPMMPTFLHIFEPRYRLMIRRALEGDRTFGMVLPKRPRHSGDTPFHELGTLLRIVNAQFYPDGRSLIETVGLSRFRVLQHGQLDGYTVGRTERVDDVSWEEEEAVEAAEVGYDNGVGSDEEGNHRSVPLRQRMNIRTRSYSSLSGGTPFSPPQIGDDSPQTAADLDTLTTRSLMQFAIGFVTRMRDQSVPWLTERMLAIYGECPDDPAAFPWWFASTLPVKDLEKYKLLGTSSVRDRLKICCAWILEMERVRWSLHGCTIL</sequence>
<feature type="compositionally biased region" description="Polar residues" evidence="5">
    <location>
        <begin position="53"/>
        <end position="76"/>
    </location>
</feature>
<dbReference type="Proteomes" id="UP000054481">
    <property type="component" value="Unassembled WGS sequence"/>
</dbReference>
<evidence type="ECO:0000313" key="9">
    <source>
        <dbReference type="Proteomes" id="UP000054481"/>
    </source>
</evidence>
<dbReference type="PANTHER" id="PTHR23327">
    <property type="entry name" value="RING FINGER PROTEIN 127"/>
    <property type="match status" value="1"/>
</dbReference>
<evidence type="ECO:0008006" key="10">
    <source>
        <dbReference type="Google" id="ProtNLM"/>
    </source>
</evidence>
<dbReference type="EMBL" id="KQ030537">
    <property type="protein sequence ID" value="KJZ73246.1"/>
    <property type="molecule type" value="Genomic_DNA"/>
</dbReference>
<dbReference type="PANTHER" id="PTHR23327:SF42">
    <property type="entry name" value="LON PEPTIDASE N-TERMINAL DOMAIN AND RING FINGER PROTEIN C14F5.10C"/>
    <property type="match status" value="1"/>
</dbReference>
<gene>
    <name evidence="8" type="ORF">HIM_07443</name>
</gene>
<organism evidence="8 9">
    <name type="scientific">Hirsutella minnesotensis 3608</name>
    <dbReference type="NCBI Taxonomy" id="1043627"/>
    <lineage>
        <taxon>Eukaryota</taxon>
        <taxon>Fungi</taxon>
        <taxon>Dikarya</taxon>
        <taxon>Ascomycota</taxon>
        <taxon>Pezizomycotina</taxon>
        <taxon>Sordariomycetes</taxon>
        <taxon>Hypocreomycetidae</taxon>
        <taxon>Hypocreales</taxon>
        <taxon>Ophiocordycipitaceae</taxon>
        <taxon>Hirsutella</taxon>
    </lineage>
</organism>
<name>A0A0F7ZHY5_9HYPO</name>
<evidence type="ECO:0000256" key="1">
    <source>
        <dbReference type="ARBA" id="ARBA00022723"/>
    </source>
</evidence>
<dbReference type="Gene3D" id="3.30.40.10">
    <property type="entry name" value="Zinc/RING finger domain, C3HC4 (zinc finger)"/>
    <property type="match status" value="2"/>
</dbReference>
<reference evidence="8 9" key="1">
    <citation type="journal article" date="2014" name="Genome Biol. Evol.">
        <title>Comparative genomics and transcriptomics analyses reveal divergent lifestyle features of nematode endoparasitic fungus Hirsutella minnesotensis.</title>
        <authorList>
            <person name="Lai Y."/>
            <person name="Liu K."/>
            <person name="Zhang X."/>
            <person name="Zhang X."/>
            <person name="Li K."/>
            <person name="Wang N."/>
            <person name="Shu C."/>
            <person name="Wu Y."/>
            <person name="Wang C."/>
            <person name="Bushley K.E."/>
            <person name="Xiang M."/>
            <person name="Liu X."/>
        </authorList>
    </citation>
    <scope>NUCLEOTIDE SEQUENCE [LARGE SCALE GENOMIC DNA]</scope>
    <source>
        <strain evidence="8 9">3608</strain>
    </source>
</reference>
<dbReference type="PROSITE" id="PS51787">
    <property type="entry name" value="LON_N"/>
    <property type="match status" value="1"/>
</dbReference>
<evidence type="ECO:0000259" key="7">
    <source>
        <dbReference type="PROSITE" id="PS51787"/>
    </source>
</evidence>
<dbReference type="OrthoDB" id="264917at2759"/>
<evidence type="ECO:0000259" key="6">
    <source>
        <dbReference type="PROSITE" id="PS50089"/>
    </source>
</evidence>
<dbReference type="CDD" id="cd16514">
    <property type="entry name" value="RING-HC_LONFs_rpt2"/>
    <property type="match status" value="1"/>
</dbReference>
<evidence type="ECO:0000256" key="4">
    <source>
        <dbReference type="PROSITE-ProRule" id="PRU00175"/>
    </source>
</evidence>
<dbReference type="PROSITE" id="PS00518">
    <property type="entry name" value="ZF_RING_1"/>
    <property type="match status" value="1"/>
</dbReference>
<evidence type="ECO:0000256" key="5">
    <source>
        <dbReference type="SAM" id="MobiDB-lite"/>
    </source>
</evidence>
<keyword evidence="9" id="KW-1185">Reference proteome</keyword>
<dbReference type="InterPro" id="IPR046336">
    <property type="entry name" value="Lon_prtase_N_sf"/>
</dbReference>
<dbReference type="Pfam" id="PF13923">
    <property type="entry name" value="zf-C3HC4_2"/>
    <property type="match status" value="1"/>
</dbReference>
<dbReference type="GO" id="GO:0008270">
    <property type="term" value="F:zinc ion binding"/>
    <property type="evidence" value="ECO:0007669"/>
    <property type="project" value="UniProtKB-KW"/>
</dbReference>